<gene>
    <name evidence="1" type="ORF">RHIMIDRAFT_241514</name>
</gene>
<proteinExistence type="predicted"/>
<protein>
    <submittedName>
        <fullName evidence="1">Uncharacterized protein</fullName>
    </submittedName>
</protein>
<dbReference type="GeneID" id="35440588"/>
<evidence type="ECO:0000313" key="1">
    <source>
        <dbReference type="EMBL" id="PHZ08496.1"/>
    </source>
</evidence>
<dbReference type="EMBL" id="KZ303864">
    <property type="protein sequence ID" value="PHZ08496.1"/>
    <property type="molecule type" value="Genomic_DNA"/>
</dbReference>
<dbReference type="Proteomes" id="UP000242254">
    <property type="component" value="Unassembled WGS sequence"/>
</dbReference>
<organism evidence="1 2">
    <name type="scientific">Rhizopus microsporus ATCC 52813</name>
    <dbReference type="NCBI Taxonomy" id="1340429"/>
    <lineage>
        <taxon>Eukaryota</taxon>
        <taxon>Fungi</taxon>
        <taxon>Fungi incertae sedis</taxon>
        <taxon>Mucoromycota</taxon>
        <taxon>Mucoromycotina</taxon>
        <taxon>Mucoromycetes</taxon>
        <taxon>Mucorales</taxon>
        <taxon>Mucorineae</taxon>
        <taxon>Rhizopodaceae</taxon>
        <taxon>Rhizopus</taxon>
    </lineage>
</organism>
<dbReference type="AlphaFoldDB" id="A0A2G4SJD4"/>
<sequence>MNNAIKFVEHISNKVTTIYVADNEMRELFGVVKIFRGKNFFVVVRDIKGQKRELASSSELTPKEIAYSFPCTSRCRPAIRGTFVVINDYKGTFSILFHSYVSEVKPFILRQHQIKFYYKDTEIDDAAMVNKHARYSNQLEITMKKRQEGRGNWFELCFTYQQFEIITTGGLYSEEGDISKLGTFLGVVAPSHTACDNNFILLSLT</sequence>
<dbReference type="RefSeq" id="XP_023462204.1">
    <property type="nucleotide sequence ID" value="XM_023609598.1"/>
</dbReference>
<evidence type="ECO:0000313" key="2">
    <source>
        <dbReference type="Proteomes" id="UP000242254"/>
    </source>
</evidence>
<accession>A0A2G4SJD4</accession>
<keyword evidence="2" id="KW-1185">Reference proteome</keyword>
<reference evidence="1 2" key="1">
    <citation type="journal article" date="2016" name="Proc. Natl. Acad. Sci. U.S.A.">
        <title>Lipid metabolic changes in an early divergent fungus govern the establishment of a mutualistic symbiosis with endobacteria.</title>
        <authorList>
            <person name="Lastovetsky O.A."/>
            <person name="Gaspar M.L."/>
            <person name="Mondo S.J."/>
            <person name="LaButti K.M."/>
            <person name="Sandor L."/>
            <person name="Grigoriev I.V."/>
            <person name="Henry S.A."/>
            <person name="Pawlowska T.E."/>
        </authorList>
    </citation>
    <scope>NUCLEOTIDE SEQUENCE [LARGE SCALE GENOMIC DNA]</scope>
    <source>
        <strain evidence="1 2">ATCC 52813</strain>
    </source>
</reference>
<name>A0A2G4SJD4_RHIZD</name>